<comment type="caution">
    <text evidence="1">The sequence shown here is derived from an EMBL/GenBank/DDBJ whole genome shotgun (WGS) entry which is preliminary data.</text>
</comment>
<name>A0ABX0SD06_9ACTN</name>
<reference evidence="1 2" key="1">
    <citation type="submission" date="2020-02" db="EMBL/GenBank/DDBJ databases">
        <title>Sequencing the genomes of 1000 actinobacteria strains.</title>
        <authorList>
            <person name="Klenk H.-P."/>
        </authorList>
    </citation>
    <scope>NUCLEOTIDE SEQUENCE [LARGE SCALE GENOMIC DNA]</scope>
    <source>
        <strain evidence="1 2">DSM 19609</strain>
    </source>
</reference>
<proteinExistence type="predicted"/>
<evidence type="ECO:0000313" key="2">
    <source>
        <dbReference type="Proteomes" id="UP000749311"/>
    </source>
</evidence>
<accession>A0ABX0SD06</accession>
<keyword evidence="2" id="KW-1185">Reference proteome</keyword>
<organism evidence="1 2">
    <name type="scientific">Brooklawnia cerclae</name>
    <dbReference type="NCBI Taxonomy" id="349934"/>
    <lineage>
        <taxon>Bacteria</taxon>
        <taxon>Bacillati</taxon>
        <taxon>Actinomycetota</taxon>
        <taxon>Actinomycetes</taxon>
        <taxon>Propionibacteriales</taxon>
        <taxon>Propionibacteriaceae</taxon>
        <taxon>Brooklawnia</taxon>
    </lineage>
</organism>
<sequence length="228" mass="23760">MTSFDIGGDAGNSFRFDTVGDQVTGTVVDLVEQQQTDLQTGEPRTFSNGQPMMMYRVDLQTSLREPGDQFDDGKRSIFLKGSRAAESQSSLAAVLAAVKAATGTTALATGGTLTLKYIGEGVAKTRGFNPPKLYAATYQPPTVDLAGPQSVAPPVAAPATQTFQQFAQNAAQQAPTEHINYATGEVTQQATTPVQQAPAPAVPGVQLPPGITPEVLALLQAQLGAIQA</sequence>
<dbReference type="RefSeq" id="WP_167165267.1">
    <property type="nucleotide sequence ID" value="NZ_BAAAOO010000002.1"/>
</dbReference>
<dbReference type="Proteomes" id="UP000749311">
    <property type="component" value="Unassembled WGS sequence"/>
</dbReference>
<dbReference type="EMBL" id="JAAMOZ010000001">
    <property type="protein sequence ID" value="NIH56278.1"/>
    <property type="molecule type" value="Genomic_DNA"/>
</dbReference>
<gene>
    <name evidence="1" type="ORF">FB473_000923</name>
</gene>
<protein>
    <submittedName>
        <fullName evidence="1">Uncharacterized protein</fullName>
    </submittedName>
</protein>
<evidence type="ECO:0000313" key="1">
    <source>
        <dbReference type="EMBL" id="NIH56278.1"/>
    </source>
</evidence>